<keyword evidence="2 10" id="KW-0132">Cell division</keyword>
<evidence type="ECO:0000256" key="6">
    <source>
        <dbReference type="ARBA" id="ARBA00022984"/>
    </source>
</evidence>
<dbReference type="AlphaFoldDB" id="A0A5J6MVS0"/>
<keyword evidence="7 10" id="KW-0472">Membrane</keyword>
<dbReference type="CDD" id="cd03785">
    <property type="entry name" value="GT28_MurG"/>
    <property type="match status" value="1"/>
</dbReference>
<gene>
    <name evidence="10 13" type="primary">murG</name>
    <name evidence="13" type="ORF">FRZ61_11450</name>
</gene>
<dbReference type="UniPathway" id="UPA00219"/>
<feature type="binding site" evidence="10">
    <location>
        <begin position="14"/>
        <end position="16"/>
    </location>
    <ligand>
        <name>UDP-N-acetyl-alpha-D-glucosamine</name>
        <dbReference type="ChEBI" id="CHEBI:57705"/>
    </ligand>
</feature>
<comment type="caution">
    <text evidence="10">Lacks conserved residue(s) required for the propagation of feature annotation.</text>
</comment>
<organism evidence="13 14">
    <name type="scientific">Hypericibacter adhaerens</name>
    <dbReference type="NCBI Taxonomy" id="2602016"/>
    <lineage>
        <taxon>Bacteria</taxon>
        <taxon>Pseudomonadati</taxon>
        <taxon>Pseudomonadota</taxon>
        <taxon>Alphaproteobacteria</taxon>
        <taxon>Rhodospirillales</taxon>
        <taxon>Dongiaceae</taxon>
        <taxon>Hypericibacter</taxon>
    </lineage>
</organism>
<keyword evidence="8 10" id="KW-0131">Cell cycle</keyword>
<keyword evidence="6 10" id="KW-0573">Peptidoglycan synthesis</keyword>
<dbReference type="Pfam" id="PF04101">
    <property type="entry name" value="Glyco_tran_28_C"/>
    <property type="match status" value="1"/>
</dbReference>
<evidence type="ECO:0000256" key="5">
    <source>
        <dbReference type="ARBA" id="ARBA00022960"/>
    </source>
</evidence>
<dbReference type="GO" id="GO:0005975">
    <property type="term" value="P:carbohydrate metabolic process"/>
    <property type="evidence" value="ECO:0007669"/>
    <property type="project" value="InterPro"/>
</dbReference>
<dbReference type="Gene3D" id="3.40.50.2000">
    <property type="entry name" value="Glycogen Phosphorylase B"/>
    <property type="match status" value="2"/>
</dbReference>
<dbReference type="OrthoDB" id="9808936at2"/>
<evidence type="ECO:0000313" key="14">
    <source>
        <dbReference type="Proteomes" id="UP000325797"/>
    </source>
</evidence>
<name>A0A5J6MVS0_9PROT</name>
<evidence type="ECO:0000256" key="9">
    <source>
        <dbReference type="ARBA" id="ARBA00023316"/>
    </source>
</evidence>
<dbReference type="GO" id="GO:0051301">
    <property type="term" value="P:cell division"/>
    <property type="evidence" value="ECO:0007669"/>
    <property type="project" value="UniProtKB-KW"/>
</dbReference>
<dbReference type="GO" id="GO:0009252">
    <property type="term" value="P:peptidoglycan biosynthetic process"/>
    <property type="evidence" value="ECO:0007669"/>
    <property type="project" value="UniProtKB-UniRule"/>
</dbReference>
<dbReference type="PANTHER" id="PTHR21015:SF22">
    <property type="entry name" value="GLYCOSYLTRANSFERASE"/>
    <property type="match status" value="1"/>
</dbReference>
<sequence length="373" mass="38982">MSAIAPILLTAGGTGGHMFPAEALAAALLKRGRRVMLVTDKRGQGFGDRLPEVETRRIAAGALAGKRLADRLSGLMRLAQGYFEARKIVRAARPALAVGFGGYASVPAMLAASHARVPLLLHEQNAVMGRANRLLAGRAQRIATCFEQVGALSAAGRKHAVLTGNPVRPAIAALSHSTYVAPAPGGVLELLVIGGSQGARILSQVIPAALEKLGAPERARLRLAQQCRAEDLDAVAATYRKLGFAAELKPFFADMPARLARVHLMIARSGASTVAELQAAGRPAILVPYRFAADDHQTANARAMAEAGAAWVMTESEFTPEALAQRLTALLVHPEQLAAAAAASRRLAHVDAAERLADLAESLAPQSAGKEAA</sequence>
<dbReference type="KEGG" id="hadh:FRZ61_11450"/>
<evidence type="ECO:0000256" key="4">
    <source>
        <dbReference type="ARBA" id="ARBA00022679"/>
    </source>
</evidence>
<keyword evidence="1 10" id="KW-1003">Cell membrane</keyword>
<dbReference type="Proteomes" id="UP000325797">
    <property type="component" value="Chromosome"/>
</dbReference>
<accession>A0A5J6MVS0</accession>
<dbReference type="NCBIfam" id="TIGR01133">
    <property type="entry name" value="murG"/>
    <property type="match status" value="1"/>
</dbReference>
<evidence type="ECO:0000256" key="2">
    <source>
        <dbReference type="ARBA" id="ARBA00022618"/>
    </source>
</evidence>
<dbReference type="InterPro" id="IPR004276">
    <property type="entry name" value="GlycoTrans_28_N"/>
</dbReference>
<dbReference type="GO" id="GO:0071555">
    <property type="term" value="P:cell wall organization"/>
    <property type="evidence" value="ECO:0007669"/>
    <property type="project" value="UniProtKB-KW"/>
</dbReference>
<comment type="pathway">
    <text evidence="10">Cell wall biogenesis; peptidoglycan biosynthesis.</text>
</comment>
<keyword evidence="9 10" id="KW-0961">Cell wall biogenesis/degradation</keyword>
<feature type="binding site" evidence="10">
    <location>
        <position position="297"/>
    </location>
    <ligand>
        <name>UDP-N-acetyl-alpha-D-glucosamine</name>
        <dbReference type="ChEBI" id="CHEBI:57705"/>
    </ligand>
</feature>
<dbReference type="GO" id="GO:0050511">
    <property type="term" value="F:undecaprenyldiphospho-muramoylpentapeptide beta-N-acetylglucosaminyltransferase activity"/>
    <property type="evidence" value="ECO:0007669"/>
    <property type="project" value="UniProtKB-UniRule"/>
</dbReference>
<feature type="domain" description="Glycosyltransferase family 28 N-terminal" evidence="11">
    <location>
        <begin position="7"/>
        <end position="143"/>
    </location>
</feature>
<evidence type="ECO:0000256" key="10">
    <source>
        <dbReference type="HAMAP-Rule" id="MF_00033"/>
    </source>
</evidence>
<evidence type="ECO:0000259" key="11">
    <source>
        <dbReference type="Pfam" id="PF03033"/>
    </source>
</evidence>
<feature type="domain" description="Glycosyl transferase family 28 C-terminal" evidence="12">
    <location>
        <begin position="190"/>
        <end position="356"/>
    </location>
</feature>
<dbReference type="HAMAP" id="MF_00033">
    <property type="entry name" value="MurG"/>
    <property type="match status" value="1"/>
</dbReference>
<evidence type="ECO:0000313" key="13">
    <source>
        <dbReference type="EMBL" id="QEX21223.1"/>
    </source>
</evidence>
<feature type="binding site" evidence="10">
    <location>
        <position position="168"/>
    </location>
    <ligand>
        <name>UDP-N-acetyl-alpha-D-glucosamine</name>
        <dbReference type="ChEBI" id="CHEBI:57705"/>
    </ligand>
</feature>
<protein>
    <recommendedName>
        <fullName evidence="10">UDP-N-acetylglucosamine--N-acetylmuramyl-(pentapeptide) pyrophosphoryl-undecaprenol N-acetylglucosamine transferase</fullName>
        <ecNumber evidence="10">2.4.1.227</ecNumber>
    </recommendedName>
    <alternativeName>
        <fullName evidence="10">Undecaprenyl-PP-MurNAc-pentapeptide-UDPGlcNAc GlcNAc transferase</fullName>
    </alternativeName>
</protein>
<keyword evidence="5 10" id="KW-0133">Cell shape</keyword>
<comment type="subcellular location">
    <subcellularLocation>
        <location evidence="10">Cell membrane</location>
        <topology evidence="10">Peripheral membrane protein</topology>
        <orientation evidence="10">Cytoplasmic side</orientation>
    </subcellularLocation>
</comment>
<feature type="binding site" evidence="10">
    <location>
        <position position="125"/>
    </location>
    <ligand>
        <name>UDP-N-acetyl-alpha-D-glucosamine</name>
        <dbReference type="ChEBI" id="CHEBI:57705"/>
    </ligand>
</feature>
<proteinExistence type="inferred from homology"/>
<dbReference type="EMBL" id="CP042582">
    <property type="protein sequence ID" value="QEX21223.1"/>
    <property type="molecule type" value="Genomic_DNA"/>
</dbReference>
<keyword evidence="14" id="KW-1185">Reference proteome</keyword>
<dbReference type="GO" id="GO:0005886">
    <property type="term" value="C:plasma membrane"/>
    <property type="evidence" value="ECO:0007669"/>
    <property type="project" value="UniProtKB-SubCell"/>
</dbReference>
<dbReference type="GO" id="GO:0008360">
    <property type="term" value="P:regulation of cell shape"/>
    <property type="evidence" value="ECO:0007669"/>
    <property type="project" value="UniProtKB-KW"/>
</dbReference>
<dbReference type="InterPro" id="IPR006009">
    <property type="entry name" value="GlcNAc_MurG"/>
</dbReference>
<dbReference type="GO" id="GO:0051991">
    <property type="term" value="F:UDP-N-acetyl-D-glucosamine:N-acetylmuramoyl-L-alanyl-D-glutamyl-meso-2,6-diaminopimelyl-D-alanyl-D-alanine-diphosphoundecaprenol 4-beta-N-acetylglucosaminlytransferase activity"/>
    <property type="evidence" value="ECO:0007669"/>
    <property type="project" value="RHEA"/>
</dbReference>
<dbReference type="SUPFAM" id="SSF53756">
    <property type="entry name" value="UDP-Glycosyltransferase/glycogen phosphorylase"/>
    <property type="match status" value="1"/>
</dbReference>
<keyword evidence="4 10" id="KW-0808">Transferase</keyword>
<comment type="function">
    <text evidence="10">Cell wall formation. Catalyzes the transfer of a GlcNAc subunit on undecaprenyl-pyrophosphoryl-MurNAc-pentapeptide (lipid intermediate I) to form undecaprenyl-pyrophosphoryl-MurNAc-(pentapeptide)GlcNAc (lipid intermediate II).</text>
</comment>
<dbReference type="EC" id="2.4.1.227" evidence="10"/>
<evidence type="ECO:0000259" key="12">
    <source>
        <dbReference type="Pfam" id="PF04101"/>
    </source>
</evidence>
<dbReference type="InterPro" id="IPR007235">
    <property type="entry name" value="Glyco_trans_28_C"/>
</dbReference>
<feature type="binding site" evidence="10">
    <location>
        <position position="196"/>
    </location>
    <ligand>
        <name>UDP-N-acetyl-alpha-D-glucosamine</name>
        <dbReference type="ChEBI" id="CHEBI:57705"/>
    </ligand>
</feature>
<evidence type="ECO:0000256" key="8">
    <source>
        <dbReference type="ARBA" id="ARBA00023306"/>
    </source>
</evidence>
<comment type="catalytic activity">
    <reaction evidence="10">
        <text>di-trans,octa-cis-undecaprenyl diphospho-N-acetyl-alpha-D-muramoyl-L-alanyl-D-glutamyl-meso-2,6-diaminopimeloyl-D-alanyl-D-alanine + UDP-N-acetyl-alpha-D-glucosamine = di-trans,octa-cis-undecaprenyl diphospho-[N-acetyl-alpha-D-glucosaminyl-(1-&gt;4)]-N-acetyl-alpha-D-muramoyl-L-alanyl-D-glutamyl-meso-2,6-diaminopimeloyl-D-alanyl-D-alanine + UDP + H(+)</text>
        <dbReference type="Rhea" id="RHEA:31227"/>
        <dbReference type="ChEBI" id="CHEBI:15378"/>
        <dbReference type="ChEBI" id="CHEBI:57705"/>
        <dbReference type="ChEBI" id="CHEBI:58223"/>
        <dbReference type="ChEBI" id="CHEBI:61387"/>
        <dbReference type="ChEBI" id="CHEBI:61388"/>
        <dbReference type="EC" id="2.4.1.227"/>
    </reaction>
</comment>
<dbReference type="Pfam" id="PF03033">
    <property type="entry name" value="Glyco_transf_28"/>
    <property type="match status" value="1"/>
</dbReference>
<dbReference type="PANTHER" id="PTHR21015">
    <property type="entry name" value="UDP-N-ACETYLGLUCOSAMINE--N-ACETYLMURAMYL-(PENTAPEPTIDE) PYROPHOSPHORYL-UNDECAPRENOL N-ACETYLGLUCOSAMINE TRANSFERASE 1"/>
    <property type="match status" value="1"/>
</dbReference>
<reference evidence="13 14" key="1">
    <citation type="submission" date="2019-08" db="EMBL/GenBank/DDBJ databases">
        <title>Hyperibacter terrae gen. nov., sp. nov. and Hyperibacter viscosus sp. nov., two new members in the family Rhodospirillaceae isolated from the rhizosphere of Hypericum perforatum.</title>
        <authorList>
            <person name="Noviana Z."/>
        </authorList>
    </citation>
    <scope>NUCLEOTIDE SEQUENCE [LARGE SCALE GENOMIC DNA]</scope>
    <source>
        <strain evidence="13 14">R5959</strain>
    </source>
</reference>
<dbReference type="RefSeq" id="WP_151115600.1">
    <property type="nucleotide sequence ID" value="NZ_CP042582.1"/>
</dbReference>
<evidence type="ECO:0000256" key="7">
    <source>
        <dbReference type="ARBA" id="ARBA00023136"/>
    </source>
</evidence>
<comment type="similarity">
    <text evidence="10">Belongs to the glycosyltransferase 28 family. MurG subfamily.</text>
</comment>
<evidence type="ECO:0000256" key="3">
    <source>
        <dbReference type="ARBA" id="ARBA00022676"/>
    </source>
</evidence>
<evidence type="ECO:0000256" key="1">
    <source>
        <dbReference type="ARBA" id="ARBA00022475"/>
    </source>
</evidence>
<keyword evidence="3 10" id="KW-0328">Glycosyltransferase</keyword>